<dbReference type="GO" id="GO:0000493">
    <property type="term" value="P:box H/ACA snoRNP assembly"/>
    <property type="evidence" value="ECO:0007669"/>
    <property type="project" value="InterPro"/>
</dbReference>
<organism evidence="10 11">
    <name type="scientific">Octopus sinensis</name>
    <name type="common">East Asian common octopus</name>
    <dbReference type="NCBI Taxonomy" id="2607531"/>
    <lineage>
        <taxon>Eukaryota</taxon>
        <taxon>Metazoa</taxon>
        <taxon>Spiralia</taxon>
        <taxon>Lophotrochozoa</taxon>
        <taxon>Mollusca</taxon>
        <taxon>Cephalopoda</taxon>
        <taxon>Coleoidea</taxon>
        <taxon>Octopodiformes</taxon>
        <taxon>Octopoda</taxon>
        <taxon>Incirrata</taxon>
        <taxon>Octopodidae</taxon>
        <taxon>Octopus</taxon>
    </lineage>
</organism>
<keyword evidence="10" id="KW-1185">Reference proteome</keyword>
<feature type="compositionally biased region" description="Polar residues" evidence="9">
    <location>
        <begin position="524"/>
        <end position="564"/>
    </location>
</feature>
<feature type="compositionally biased region" description="Polar residues" evidence="9">
    <location>
        <begin position="435"/>
        <end position="448"/>
    </location>
</feature>
<reference evidence="11" key="1">
    <citation type="submission" date="2025-08" db="UniProtKB">
        <authorList>
            <consortium name="RefSeq"/>
        </authorList>
    </citation>
    <scope>IDENTIFICATION</scope>
</reference>
<dbReference type="SUPFAM" id="SSF50447">
    <property type="entry name" value="Translation proteins"/>
    <property type="match status" value="1"/>
</dbReference>
<feature type="compositionally biased region" description="Polar residues" evidence="9">
    <location>
        <begin position="24"/>
        <end position="37"/>
    </location>
</feature>
<feature type="compositionally biased region" description="Polar residues" evidence="9">
    <location>
        <begin position="587"/>
        <end position="635"/>
    </location>
</feature>
<evidence type="ECO:0000256" key="6">
    <source>
        <dbReference type="ARBA" id="ARBA00022553"/>
    </source>
</evidence>
<dbReference type="InterPro" id="IPR040309">
    <property type="entry name" value="Naf1"/>
</dbReference>
<dbReference type="KEGG" id="osn:115212298"/>
<dbReference type="AlphaFoldDB" id="A0A6P7SGC1"/>
<sequence length="727" mass="81218">MDVNDPTESTFKDVILTEVRDTNAESTMDVPSNTGENYSLEDDDTTANDGNDNPRNDGVNEVSVTPLSNKDVDNKKIHTVVNEESVAASVADEENIVEHVVNEENTLNVGKEEGIISNATNEVDHSKTDNPVTMGAEKKCETSEQNAANVDLHLDANHTIYRSSNVDDELTSDSDSDSSSSLSSSSSSDEEEPTKPNVTEKCPEEKKTIEKPKVKGELSIEDLPPIEELKITADDNVELVCVGLISTIIDTLVVIQSLDSETSPLNDDSILFLEDRTSLGQVFEIFGPVRNPLYSVRFNTTQDIEEKGLKVGTEIYYAPKEMKYTNYVFVQDLMKQKGSDASWEHDLEPPEKFLDYSDDEQERLMKKNKKKPHDDNSESDDANKDGQNQSRRKKDSNNPFYLKNKSPVTQKNSRNYKKKSEGVSHQGHRNEQKSRPQQSNNWHSSAYTSWPPKDPKPQSFQASSNRFPNTFGNRPLNPSNNWSTNPPNQWPSNPANSWGQTGTNNWPSTNAPNKWPNTPNNWPQGTPNSWSQNTPNSWSQNTPNNWSQNTLNSWSQSTPNNWSQNTPNNWSSNVPNNWSQNNPNTSFQNTPNSSTQMTPNNWPALNSWTQNNPNSWSQNTPNISAQNIPQGSSQINPNAWSSNWPTNWSSNPFSVPPPNTLNSSSSNSTSQPSSTIPNNPPPNAPNWTQNSQSSFAQTQGFLPNNNQWPPQQAGNVNSWTNKPNFNS</sequence>
<evidence type="ECO:0000256" key="4">
    <source>
        <dbReference type="ARBA" id="ARBA00022517"/>
    </source>
</evidence>
<gene>
    <name evidence="11" type="primary">LOC115212298</name>
</gene>
<keyword evidence="5" id="KW-0698">rRNA processing</keyword>
<proteinExistence type="inferred from homology"/>
<name>A0A6P7SGC1_9MOLL</name>
<dbReference type="GO" id="GO:0003723">
    <property type="term" value="F:RNA binding"/>
    <property type="evidence" value="ECO:0007669"/>
    <property type="project" value="UniProtKB-KW"/>
</dbReference>
<keyword evidence="7" id="KW-0694">RNA-binding</keyword>
<evidence type="ECO:0000256" key="1">
    <source>
        <dbReference type="ARBA" id="ARBA00004123"/>
    </source>
</evidence>
<comment type="subcellular location">
    <subcellularLocation>
        <location evidence="1">Nucleus</location>
    </subcellularLocation>
</comment>
<dbReference type="GO" id="GO:0005732">
    <property type="term" value="C:sno(s)RNA-containing ribonucleoprotein complex"/>
    <property type="evidence" value="ECO:0007669"/>
    <property type="project" value="InterPro"/>
</dbReference>
<feature type="compositionally biased region" description="Polar residues" evidence="9">
    <location>
        <begin position="687"/>
        <end position="727"/>
    </location>
</feature>
<feature type="compositionally biased region" description="Basic and acidic residues" evidence="9">
    <location>
        <begin position="201"/>
        <end position="210"/>
    </location>
</feature>
<feature type="compositionally biased region" description="Low complexity" evidence="9">
    <location>
        <begin position="177"/>
        <end position="187"/>
    </location>
</feature>
<evidence type="ECO:0000256" key="7">
    <source>
        <dbReference type="ARBA" id="ARBA00022884"/>
    </source>
</evidence>
<dbReference type="Proteomes" id="UP000515154">
    <property type="component" value="Linkage group LG5"/>
</dbReference>
<evidence type="ECO:0000313" key="11">
    <source>
        <dbReference type="RefSeq" id="XP_029637006.1"/>
    </source>
</evidence>
<dbReference type="FunFam" id="2.40.10.230:FF:000002">
    <property type="entry name" value="H/ACA ribonucleoprotein complex non-core subunit NAF1"/>
    <property type="match status" value="1"/>
</dbReference>
<dbReference type="RefSeq" id="XP_029637006.1">
    <property type="nucleotide sequence ID" value="XM_029781146.2"/>
</dbReference>
<feature type="region of interest" description="Disordered" evidence="9">
    <location>
        <begin position="363"/>
        <end position="727"/>
    </location>
</feature>
<dbReference type="InterPro" id="IPR038664">
    <property type="entry name" value="Gar1/Naf1_Cbf5-bd_sf"/>
</dbReference>
<feature type="compositionally biased region" description="Basic and acidic residues" evidence="9">
    <location>
        <begin position="418"/>
        <end position="434"/>
    </location>
</feature>
<feature type="compositionally biased region" description="Low complexity" evidence="9">
    <location>
        <begin position="660"/>
        <end position="677"/>
    </location>
</feature>
<feature type="compositionally biased region" description="Basic and acidic residues" evidence="9">
    <location>
        <begin position="372"/>
        <end position="384"/>
    </location>
</feature>
<dbReference type="InterPro" id="IPR009000">
    <property type="entry name" value="Transl_B-barrel_sf"/>
</dbReference>
<feature type="compositionally biased region" description="Low complexity" evidence="9">
    <location>
        <begin position="565"/>
        <end position="586"/>
    </location>
</feature>
<feature type="region of interest" description="Disordered" evidence="9">
    <location>
        <begin position="109"/>
        <end position="145"/>
    </location>
</feature>
<dbReference type="GO" id="GO:0043489">
    <property type="term" value="P:RNA stabilization"/>
    <property type="evidence" value="ECO:0007669"/>
    <property type="project" value="UniProtKB-ARBA"/>
</dbReference>
<keyword evidence="4" id="KW-0690">Ribosome biogenesis</keyword>
<comment type="similarity">
    <text evidence="2">Belongs to the NAF1 family.</text>
</comment>
<evidence type="ECO:0000313" key="10">
    <source>
        <dbReference type="Proteomes" id="UP000515154"/>
    </source>
</evidence>
<evidence type="ECO:0000256" key="2">
    <source>
        <dbReference type="ARBA" id="ARBA00009801"/>
    </source>
</evidence>
<evidence type="ECO:0000256" key="8">
    <source>
        <dbReference type="ARBA" id="ARBA00023242"/>
    </source>
</evidence>
<keyword evidence="6" id="KW-0597">Phosphoprotein</keyword>
<accession>A0A6P7SGC1</accession>
<feature type="region of interest" description="Disordered" evidence="9">
    <location>
        <begin position="1"/>
        <end position="71"/>
    </location>
</feature>
<dbReference type="GO" id="GO:0005634">
    <property type="term" value="C:nucleus"/>
    <property type="evidence" value="ECO:0007669"/>
    <property type="project" value="UniProtKB-SubCell"/>
</dbReference>
<feature type="compositionally biased region" description="Polar residues" evidence="9">
    <location>
        <begin position="495"/>
        <end position="508"/>
    </location>
</feature>
<dbReference type="PANTHER" id="PTHR31633:SF1">
    <property type="entry name" value="H_ACA RIBONUCLEOPROTEIN COMPLEX NON-CORE SUBUNIT NAF1"/>
    <property type="match status" value="1"/>
</dbReference>
<dbReference type="PANTHER" id="PTHR31633">
    <property type="entry name" value="H/ACA RIBONUCLEOPROTEIN COMPLEX NON-CORE SUBUNIT NAF1"/>
    <property type="match status" value="1"/>
</dbReference>
<evidence type="ECO:0000256" key="9">
    <source>
        <dbReference type="SAM" id="MobiDB-lite"/>
    </source>
</evidence>
<feature type="compositionally biased region" description="Low complexity" evidence="9">
    <location>
        <begin position="509"/>
        <end position="523"/>
    </location>
</feature>
<feature type="compositionally biased region" description="Polar residues" evidence="9">
    <location>
        <begin position="458"/>
        <end position="472"/>
    </location>
</feature>
<feature type="compositionally biased region" description="Acidic residues" evidence="9">
    <location>
        <begin position="166"/>
        <end position="176"/>
    </location>
</feature>
<feature type="compositionally biased region" description="Low complexity" evidence="9">
    <location>
        <begin position="636"/>
        <end position="653"/>
    </location>
</feature>
<protein>
    <recommendedName>
        <fullName evidence="3">H/ACA ribonucleoprotein complex non-core subunit NAF1</fullName>
    </recommendedName>
</protein>
<dbReference type="GO" id="GO:0006364">
    <property type="term" value="P:rRNA processing"/>
    <property type="evidence" value="ECO:0007669"/>
    <property type="project" value="UniProtKB-KW"/>
</dbReference>
<feature type="region of interest" description="Disordered" evidence="9">
    <location>
        <begin position="164"/>
        <end position="210"/>
    </location>
</feature>
<dbReference type="GO" id="GO:0001522">
    <property type="term" value="P:pseudouridine synthesis"/>
    <property type="evidence" value="ECO:0007669"/>
    <property type="project" value="InterPro"/>
</dbReference>
<dbReference type="InterPro" id="IPR007504">
    <property type="entry name" value="H/ACA_rnp_Gar1/Naf1"/>
</dbReference>
<evidence type="ECO:0000256" key="5">
    <source>
        <dbReference type="ARBA" id="ARBA00022552"/>
    </source>
</evidence>
<dbReference type="Gene3D" id="2.40.10.230">
    <property type="entry name" value="Probable tRNA pseudouridine synthase domain"/>
    <property type="match status" value="1"/>
</dbReference>
<keyword evidence="8" id="KW-0539">Nucleus</keyword>
<dbReference type="Pfam" id="PF04410">
    <property type="entry name" value="Gar1"/>
    <property type="match status" value="1"/>
</dbReference>
<feature type="compositionally biased region" description="Low complexity" evidence="9">
    <location>
        <begin position="475"/>
        <end position="494"/>
    </location>
</feature>
<evidence type="ECO:0000256" key="3">
    <source>
        <dbReference type="ARBA" id="ARBA00021438"/>
    </source>
</evidence>